<dbReference type="PANTHER" id="PTHR21028">
    <property type="entry name" value="SI:CH211-156B7.4"/>
    <property type="match status" value="1"/>
</dbReference>
<evidence type="ECO:0000259" key="1">
    <source>
        <dbReference type="PROSITE" id="PS51707"/>
    </source>
</evidence>
<dbReference type="InterPro" id="IPR023577">
    <property type="entry name" value="CYTH_domain"/>
</dbReference>
<reference evidence="2 3" key="1">
    <citation type="submission" date="2019-03" db="EMBL/GenBank/DDBJ databases">
        <title>Genomic Encyclopedia of Type Strains, Phase IV (KMG-IV): sequencing the most valuable type-strain genomes for metagenomic binning, comparative biology and taxonomic classification.</title>
        <authorList>
            <person name="Goeker M."/>
        </authorList>
    </citation>
    <scope>NUCLEOTIDE SEQUENCE [LARGE SCALE GENOMIC DNA]</scope>
    <source>
        <strain evidence="2 3">DSM 100059</strain>
    </source>
</reference>
<organism evidence="2 3">
    <name type="scientific">Dinghuibacter silviterrae</name>
    <dbReference type="NCBI Taxonomy" id="1539049"/>
    <lineage>
        <taxon>Bacteria</taxon>
        <taxon>Pseudomonadati</taxon>
        <taxon>Bacteroidota</taxon>
        <taxon>Chitinophagia</taxon>
        <taxon>Chitinophagales</taxon>
        <taxon>Chitinophagaceae</taxon>
        <taxon>Dinghuibacter</taxon>
    </lineage>
</organism>
<dbReference type="Proteomes" id="UP000294498">
    <property type="component" value="Unassembled WGS sequence"/>
</dbReference>
<dbReference type="PROSITE" id="PS51707">
    <property type="entry name" value="CYTH"/>
    <property type="match status" value="1"/>
</dbReference>
<dbReference type="OrthoDB" id="271656at2"/>
<accession>A0A4R8DTN4</accession>
<dbReference type="SUPFAM" id="SSF55154">
    <property type="entry name" value="CYTH-like phosphatases"/>
    <property type="match status" value="1"/>
</dbReference>
<evidence type="ECO:0000313" key="3">
    <source>
        <dbReference type="Proteomes" id="UP000294498"/>
    </source>
</evidence>
<proteinExistence type="predicted"/>
<dbReference type="AlphaFoldDB" id="A0A4R8DTN4"/>
<dbReference type="PANTHER" id="PTHR21028:SF2">
    <property type="entry name" value="CYTH DOMAIN-CONTAINING PROTEIN"/>
    <property type="match status" value="1"/>
</dbReference>
<dbReference type="SMART" id="SM01118">
    <property type="entry name" value="CYTH"/>
    <property type="match status" value="1"/>
</dbReference>
<evidence type="ECO:0000313" key="2">
    <source>
        <dbReference type="EMBL" id="TDX01664.1"/>
    </source>
</evidence>
<name>A0A4R8DTN4_9BACT</name>
<gene>
    <name evidence="2" type="ORF">EDB95_2705</name>
</gene>
<dbReference type="CDD" id="cd07890">
    <property type="entry name" value="CYTH-like_AC_IV-like"/>
    <property type="match status" value="1"/>
</dbReference>
<dbReference type="Pfam" id="PF01928">
    <property type="entry name" value="CYTH"/>
    <property type="match status" value="1"/>
</dbReference>
<dbReference type="InterPro" id="IPR008173">
    <property type="entry name" value="Adenylyl_cyclase_CyaB"/>
</dbReference>
<dbReference type="Gene3D" id="2.40.320.10">
    <property type="entry name" value="Hypothetical Protein Pfu-838710-001"/>
    <property type="match status" value="1"/>
</dbReference>
<keyword evidence="3" id="KW-1185">Reference proteome</keyword>
<sequence length="171" mass="19266">MQHLTALKARLDRLEPIRAFLMEHQARLVTTDVQKDTYFHVPNGKLKLRRGTIENALIFKEKMGPLDPGAGDPGYFALETAGAQLLDDILDKALGTNVVVEKKREIYFIDNVKFHLDEVKGLGCFVEIEAVDVDDSATEEELAAQCCQFREALGIREEDLLTRSYSDLGQR</sequence>
<dbReference type="InterPro" id="IPR033469">
    <property type="entry name" value="CYTH-like_dom_sf"/>
</dbReference>
<comment type="caution">
    <text evidence="2">The sequence shown here is derived from an EMBL/GenBank/DDBJ whole genome shotgun (WGS) entry which is preliminary data.</text>
</comment>
<protein>
    <submittedName>
        <fullName evidence="2">Putative adenylyl cyclase CyaB</fullName>
    </submittedName>
</protein>
<dbReference type="EMBL" id="SODV01000001">
    <property type="protein sequence ID" value="TDX01664.1"/>
    <property type="molecule type" value="Genomic_DNA"/>
</dbReference>
<feature type="domain" description="CYTH" evidence="1">
    <location>
        <begin position="2"/>
        <end position="171"/>
    </location>
</feature>